<keyword evidence="6" id="KW-0808">Transferase</keyword>
<dbReference type="RefSeq" id="WP_256619729.1">
    <property type="nucleotide sequence ID" value="NZ_JANIBC010000008.1"/>
</dbReference>
<protein>
    <recommendedName>
        <fullName evidence="3">histidine kinase</fullName>
        <ecNumber evidence="3">2.7.13.3</ecNumber>
    </recommendedName>
</protein>
<comment type="subcellular location">
    <subcellularLocation>
        <location evidence="2">Cell membrane</location>
    </subcellularLocation>
</comment>
<dbReference type="Gene3D" id="1.10.287.130">
    <property type="match status" value="1"/>
</dbReference>
<evidence type="ECO:0000256" key="11">
    <source>
        <dbReference type="ARBA" id="ARBA00023136"/>
    </source>
</evidence>
<dbReference type="Proteomes" id="UP001142610">
    <property type="component" value="Unassembled WGS sequence"/>
</dbReference>
<accession>A0A9X2L9Z8</accession>
<dbReference type="InterPro" id="IPR003594">
    <property type="entry name" value="HATPase_dom"/>
</dbReference>
<dbReference type="GO" id="GO:0000155">
    <property type="term" value="F:phosphorelay sensor kinase activity"/>
    <property type="evidence" value="ECO:0007669"/>
    <property type="project" value="InterPro"/>
</dbReference>
<comment type="catalytic activity">
    <reaction evidence="1">
        <text>ATP + protein L-histidine = ADP + protein N-phospho-L-histidine.</text>
        <dbReference type="EC" id="2.7.13.3"/>
    </reaction>
</comment>
<dbReference type="PROSITE" id="PS50109">
    <property type="entry name" value="HIS_KIN"/>
    <property type="match status" value="1"/>
</dbReference>
<dbReference type="CDD" id="cd00082">
    <property type="entry name" value="HisKA"/>
    <property type="match status" value="1"/>
</dbReference>
<dbReference type="Gene3D" id="3.30.450.20">
    <property type="entry name" value="PAS domain"/>
    <property type="match status" value="1"/>
</dbReference>
<dbReference type="InterPro" id="IPR004358">
    <property type="entry name" value="Sig_transdc_His_kin-like_C"/>
</dbReference>
<evidence type="ECO:0000256" key="8">
    <source>
        <dbReference type="ARBA" id="ARBA00022777"/>
    </source>
</evidence>
<evidence type="ECO:0000256" key="6">
    <source>
        <dbReference type="ARBA" id="ARBA00022679"/>
    </source>
</evidence>
<dbReference type="FunFam" id="1.10.287.130:FF:000008">
    <property type="entry name" value="Two-component sensor histidine kinase"/>
    <property type="match status" value="1"/>
</dbReference>
<reference evidence="15" key="1">
    <citation type="submission" date="2022-07" db="EMBL/GenBank/DDBJ databases">
        <title>Parvularcula maris sp. nov., an algicidal bacterium isolated from seawater.</title>
        <authorList>
            <person name="Li F."/>
        </authorList>
    </citation>
    <scope>NUCLEOTIDE SEQUENCE</scope>
    <source>
        <strain evidence="15">BGMRC 0090</strain>
    </source>
</reference>
<keyword evidence="10" id="KW-0902">Two-component regulatory system</keyword>
<evidence type="ECO:0000256" key="2">
    <source>
        <dbReference type="ARBA" id="ARBA00004236"/>
    </source>
</evidence>
<dbReference type="InterPro" id="IPR050351">
    <property type="entry name" value="BphY/WalK/GraS-like"/>
</dbReference>
<dbReference type="SUPFAM" id="SSF55874">
    <property type="entry name" value="ATPase domain of HSP90 chaperone/DNA topoisomerase II/histidine kinase"/>
    <property type="match status" value="1"/>
</dbReference>
<keyword evidence="5" id="KW-0597">Phosphoprotein</keyword>
<dbReference type="SMART" id="SM00387">
    <property type="entry name" value="HATPase_c"/>
    <property type="match status" value="1"/>
</dbReference>
<evidence type="ECO:0000313" key="15">
    <source>
        <dbReference type="EMBL" id="MCQ8185839.1"/>
    </source>
</evidence>
<dbReference type="EMBL" id="JANIBC010000008">
    <property type="protein sequence ID" value="MCQ8185839.1"/>
    <property type="molecule type" value="Genomic_DNA"/>
</dbReference>
<evidence type="ECO:0000256" key="5">
    <source>
        <dbReference type="ARBA" id="ARBA00022553"/>
    </source>
</evidence>
<feature type="region of interest" description="Disordered" evidence="12">
    <location>
        <begin position="1"/>
        <end position="21"/>
    </location>
</feature>
<evidence type="ECO:0000256" key="10">
    <source>
        <dbReference type="ARBA" id="ARBA00023012"/>
    </source>
</evidence>
<dbReference type="SUPFAM" id="SSF47384">
    <property type="entry name" value="Homodimeric domain of signal transducing histidine kinase"/>
    <property type="match status" value="1"/>
</dbReference>
<dbReference type="SMART" id="SM00388">
    <property type="entry name" value="HisKA"/>
    <property type="match status" value="1"/>
</dbReference>
<sequence>MDVQAKNTKIKPHAAKDRPRRVRGDLSAAGLIVLAALLVAVVTGTLSWGGFFLAGGIAASGLVLRAVIPRPATLWGGLTEEAAEEVERLRRASKLLDSLPQPVMLLDEKDRVEVANASAVRVFGKGALGQHIAGVVRAPQALGALREARHDMAAKEAEFSTAGPEPLSALFYVAPLSREAIERDGEMIVMVRDRTEQRMLERMRTDFIANASHELRTPLASILGFIETLQGHAKNDPEARARFLRIMQAQTERMLRLVKDLVSLSALELNERRLPQDEVDLCEVSQMVHDMMVPVAKGEDGTLALAPCNCEAAIAGERDQMIQVAQNLIDNALKYGRPSDEDGAEVTLSVGRGPGSAFQGADRSGDSPEQIAVRAGCAAKDLVYLRVEDRGNGIERTDLPRVTERFYRIDVERSHKKGGTGLGLAIVKHIVGRHRGGILVESAEGRGTAFTCYFPPRQALQDEQRAGL</sequence>
<evidence type="ECO:0000256" key="12">
    <source>
        <dbReference type="SAM" id="MobiDB-lite"/>
    </source>
</evidence>
<dbReference type="GO" id="GO:0005886">
    <property type="term" value="C:plasma membrane"/>
    <property type="evidence" value="ECO:0007669"/>
    <property type="project" value="UniProtKB-SubCell"/>
</dbReference>
<evidence type="ECO:0000256" key="3">
    <source>
        <dbReference type="ARBA" id="ARBA00012438"/>
    </source>
</evidence>
<organism evidence="15 16">
    <name type="scientific">Parvularcula maris</name>
    <dbReference type="NCBI Taxonomy" id="2965077"/>
    <lineage>
        <taxon>Bacteria</taxon>
        <taxon>Pseudomonadati</taxon>
        <taxon>Pseudomonadota</taxon>
        <taxon>Alphaproteobacteria</taxon>
        <taxon>Parvularculales</taxon>
        <taxon>Parvularculaceae</taxon>
        <taxon>Parvularcula</taxon>
    </lineage>
</organism>
<dbReference type="Gene3D" id="3.30.565.10">
    <property type="entry name" value="Histidine kinase-like ATPase, C-terminal domain"/>
    <property type="match status" value="1"/>
</dbReference>
<keyword evidence="8" id="KW-0418">Kinase</keyword>
<dbReference type="EC" id="2.7.13.3" evidence="3"/>
<proteinExistence type="predicted"/>
<keyword evidence="11 13" id="KW-0472">Membrane</keyword>
<evidence type="ECO:0000256" key="13">
    <source>
        <dbReference type="SAM" id="Phobius"/>
    </source>
</evidence>
<dbReference type="Pfam" id="PF02518">
    <property type="entry name" value="HATPase_c"/>
    <property type="match status" value="1"/>
</dbReference>
<dbReference type="GO" id="GO:0016036">
    <property type="term" value="P:cellular response to phosphate starvation"/>
    <property type="evidence" value="ECO:0007669"/>
    <property type="project" value="TreeGrafter"/>
</dbReference>
<evidence type="ECO:0000259" key="14">
    <source>
        <dbReference type="PROSITE" id="PS50109"/>
    </source>
</evidence>
<dbReference type="AlphaFoldDB" id="A0A9X2L9Z8"/>
<keyword evidence="4" id="KW-1003">Cell membrane</keyword>
<keyword evidence="13" id="KW-0812">Transmembrane</keyword>
<name>A0A9X2L9Z8_9PROT</name>
<dbReference type="PRINTS" id="PR00344">
    <property type="entry name" value="BCTRLSENSOR"/>
</dbReference>
<feature type="transmembrane region" description="Helical" evidence="13">
    <location>
        <begin position="26"/>
        <end position="42"/>
    </location>
</feature>
<evidence type="ECO:0000256" key="9">
    <source>
        <dbReference type="ARBA" id="ARBA00022840"/>
    </source>
</evidence>
<dbReference type="Pfam" id="PF00512">
    <property type="entry name" value="HisKA"/>
    <property type="match status" value="1"/>
</dbReference>
<gene>
    <name evidence="15" type="ORF">NOG11_10590</name>
</gene>
<keyword evidence="7" id="KW-0547">Nucleotide-binding</keyword>
<feature type="compositionally biased region" description="Basic residues" evidence="12">
    <location>
        <begin position="8"/>
        <end position="21"/>
    </location>
</feature>
<evidence type="ECO:0000313" key="16">
    <source>
        <dbReference type="Proteomes" id="UP001142610"/>
    </source>
</evidence>
<dbReference type="PANTHER" id="PTHR45453:SF1">
    <property type="entry name" value="PHOSPHATE REGULON SENSOR PROTEIN PHOR"/>
    <property type="match status" value="1"/>
</dbReference>
<dbReference type="InterPro" id="IPR036097">
    <property type="entry name" value="HisK_dim/P_sf"/>
</dbReference>
<dbReference type="InterPro" id="IPR036890">
    <property type="entry name" value="HATPase_C_sf"/>
</dbReference>
<comment type="caution">
    <text evidence="15">The sequence shown here is derived from an EMBL/GenBank/DDBJ whole genome shotgun (WGS) entry which is preliminary data.</text>
</comment>
<dbReference type="InterPro" id="IPR005467">
    <property type="entry name" value="His_kinase_dom"/>
</dbReference>
<evidence type="ECO:0000256" key="1">
    <source>
        <dbReference type="ARBA" id="ARBA00000085"/>
    </source>
</evidence>
<dbReference type="GO" id="GO:0005524">
    <property type="term" value="F:ATP binding"/>
    <property type="evidence" value="ECO:0007669"/>
    <property type="project" value="UniProtKB-KW"/>
</dbReference>
<feature type="domain" description="Histidine kinase" evidence="14">
    <location>
        <begin position="210"/>
        <end position="458"/>
    </location>
</feature>
<keyword evidence="16" id="KW-1185">Reference proteome</keyword>
<keyword evidence="13" id="KW-1133">Transmembrane helix</keyword>
<dbReference type="PANTHER" id="PTHR45453">
    <property type="entry name" value="PHOSPHATE REGULON SENSOR PROTEIN PHOR"/>
    <property type="match status" value="1"/>
</dbReference>
<evidence type="ECO:0000256" key="4">
    <source>
        <dbReference type="ARBA" id="ARBA00022475"/>
    </source>
</evidence>
<keyword evidence="9 15" id="KW-0067">ATP-binding</keyword>
<dbReference type="GO" id="GO:0004721">
    <property type="term" value="F:phosphoprotein phosphatase activity"/>
    <property type="evidence" value="ECO:0007669"/>
    <property type="project" value="TreeGrafter"/>
</dbReference>
<dbReference type="InterPro" id="IPR003661">
    <property type="entry name" value="HisK_dim/P_dom"/>
</dbReference>
<evidence type="ECO:0000256" key="7">
    <source>
        <dbReference type="ARBA" id="ARBA00022741"/>
    </source>
</evidence>